<sequence>MCSGCSMRGFAGGITGSFPFRVGRSCSFGREFSPLMVSITLSAALAPFSATSSSRSLISSVVRCGCLDGSYFCSMSSRGLRLCSPFSAFLVCSNLVASSQGPSYFLVSLPLLRGPRAFNLCCLYSRALVLSSLVTSSQGPSYFLASSSLLRGPRAFELRCLFSRAFVFSSLIASSQGPSFLRALLPLLMSPRTF</sequence>
<reference evidence="1" key="1">
    <citation type="submission" date="2020-06" db="EMBL/GenBank/DDBJ databases">
        <authorList>
            <person name="Li T."/>
            <person name="Hu X."/>
            <person name="Zhang T."/>
            <person name="Song X."/>
            <person name="Zhang H."/>
            <person name="Dai N."/>
            <person name="Sheng W."/>
            <person name="Hou X."/>
            <person name="Wei L."/>
        </authorList>
    </citation>
    <scope>NUCLEOTIDE SEQUENCE</scope>
    <source>
        <strain evidence="1">3651</strain>
        <tissue evidence="1">Leaf</tissue>
    </source>
</reference>
<accession>A0AAE1Y3F0</accession>
<gene>
    <name evidence="1" type="ORF">Salat_1880500</name>
</gene>
<comment type="caution">
    <text evidence="1">The sequence shown here is derived from an EMBL/GenBank/DDBJ whole genome shotgun (WGS) entry which is preliminary data.</text>
</comment>
<evidence type="ECO:0000313" key="2">
    <source>
        <dbReference type="Proteomes" id="UP001293254"/>
    </source>
</evidence>
<reference evidence="1" key="2">
    <citation type="journal article" date="2024" name="Plant">
        <title>Genomic evolution and insights into agronomic trait innovations of Sesamum species.</title>
        <authorList>
            <person name="Miao H."/>
            <person name="Wang L."/>
            <person name="Qu L."/>
            <person name="Liu H."/>
            <person name="Sun Y."/>
            <person name="Le M."/>
            <person name="Wang Q."/>
            <person name="Wei S."/>
            <person name="Zheng Y."/>
            <person name="Lin W."/>
            <person name="Duan Y."/>
            <person name="Cao H."/>
            <person name="Xiong S."/>
            <person name="Wang X."/>
            <person name="Wei L."/>
            <person name="Li C."/>
            <person name="Ma Q."/>
            <person name="Ju M."/>
            <person name="Zhao R."/>
            <person name="Li G."/>
            <person name="Mu C."/>
            <person name="Tian Q."/>
            <person name="Mei H."/>
            <person name="Zhang T."/>
            <person name="Gao T."/>
            <person name="Zhang H."/>
        </authorList>
    </citation>
    <scope>NUCLEOTIDE SEQUENCE</scope>
    <source>
        <strain evidence="1">3651</strain>
    </source>
</reference>
<dbReference type="EMBL" id="JACGWO010000007">
    <property type="protein sequence ID" value="KAK4422979.1"/>
    <property type="molecule type" value="Genomic_DNA"/>
</dbReference>
<dbReference type="Proteomes" id="UP001293254">
    <property type="component" value="Unassembled WGS sequence"/>
</dbReference>
<evidence type="ECO:0000313" key="1">
    <source>
        <dbReference type="EMBL" id="KAK4422979.1"/>
    </source>
</evidence>
<protein>
    <submittedName>
        <fullName evidence="1">Uncharacterized protein</fullName>
    </submittedName>
</protein>
<name>A0AAE1Y3F0_9LAMI</name>
<keyword evidence="2" id="KW-1185">Reference proteome</keyword>
<organism evidence="1 2">
    <name type="scientific">Sesamum alatum</name>
    <dbReference type="NCBI Taxonomy" id="300844"/>
    <lineage>
        <taxon>Eukaryota</taxon>
        <taxon>Viridiplantae</taxon>
        <taxon>Streptophyta</taxon>
        <taxon>Embryophyta</taxon>
        <taxon>Tracheophyta</taxon>
        <taxon>Spermatophyta</taxon>
        <taxon>Magnoliopsida</taxon>
        <taxon>eudicotyledons</taxon>
        <taxon>Gunneridae</taxon>
        <taxon>Pentapetalae</taxon>
        <taxon>asterids</taxon>
        <taxon>lamiids</taxon>
        <taxon>Lamiales</taxon>
        <taxon>Pedaliaceae</taxon>
        <taxon>Sesamum</taxon>
    </lineage>
</organism>
<proteinExistence type="predicted"/>
<dbReference type="AlphaFoldDB" id="A0AAE1Y3F0"/>